<gene>
    <name evidence="2" type="ORF">Tci_671269</name>
</gene>
<evidence type="ECO:0000256" key="1">
    <source>
        <dbReference type="SAM" id="MobiDB-lite"/>
    </source>
</evidence>
<organism evidence="2">
    <name type="scientific">Tanacetum cinerariifolium</name>
    <name type="common">Dalmatian daisy</name>
    <name type="synonym">Chrysanthemum cinerariifolium</name>
    <dbReference type="NCBI Taxonomy" id="118510"/>
    <lineage>
        <taxon>Eukaryota</taxon>
        <taxon>Viridiplantae</taxon>
        <taxon>Streptophyta</taxon>
        <taxon>Embryophyta</taxon>
        <taxon>Tracheophyta</taxon>
        <taxon>Spermatophyta</taxon>
        <taxon>Magnoliopsida</taxon>
        <taxon>eudicotyledons</taxon>
        <taxon>Gunneridae</taxon>
        <taxon>Pentapetalae</taxon>
        <taxon>asterids</taxon>
        <taxon>campanulids</taxon>
        <taxon>Asterales</taxon>
        <taxon>Asteraceae</taxon>
        <taxon>Asteroideae</taxon>
        <taxon>Anthemideae</taxon>
        <taxon>Anthemidinae</taxon>
        <taxon>Tanacetum</taxon>
    </lineage>
</organism>
<reference evidence="2" key="1">
    <citation type="journal article" date="2019" name="Sci. Rep.">
        <title>Draft genome of Tanacetum cinerariifolium, the natural source of mosquito coil.</title>
        <authorList>
            <person name="Yamashiro T."/>
            <person name="Shiraishi A."/>
            <person name="Satake H."/>
            <person name="Nakayama K."/>
        </authorList>
    </citation>
    <scope>NUCLEOTIDE SEQUENCE</scope>
</reference>
<keyword evidence="2" id="KW-0456">Lyase</keyword>
<dbReference type="GO" id="GO:0016829">
    <property type="term" value="F:lyase activity"/>
    <property type="evidence" value="ECO:0007669"/>
    <property type="project" value="UniProtKB-KW"/>
</dbReference>
<dbReference type="EMBL" id="BKCJ010529225">
    <property type="protein sequence ID" value="GFA99297.1"/>
    <property type="molecule type" value="Genomic_DNA"/>
</dbReference>
<feature type="compositionally biased region" description="Basic and acidic residues" evidence="1">
    <location>
        <begin position="110"/>
        <end position="121"/>
    </location>
</feature>
<sequence length="179" mass="20584">MNEKVMNLEDGITPSIRKRLEILKEKQSHSKWFLGATWRGVTTMLVDEEEEKMIAAEKAIQEEFNEEAVRLTLEEEARYEKENQKKIREDEDSEYNQMCVAATKTTPRGKTIEADAAEPPKLKQQGRKKKVAEPSATEPPFRIYHKNRGRSEMIFNQKMKKTCFGPNGEGSTADKAFSL</sequence>
<protein>
    <submittedName>
        <fullName evidence="2">Pectin lyase-like superfamily protein</fullName>
    </submittedName>
</protein>
<accession>A0A699KPL9</accession>
<dbReference type="AlphaFoldDB" id="A0A699KPL9"/>
<name>A0A699KPL9_TANCI</name>
<comment type="caution">
    <text evidence="2">The sequence shown here is derived from an EMBL/GenBank/DDBJ whole genome shotgun (WGS) entry which is preliminary data.</text>
</comment>
<evidence type="ECO:0000313" key="2">
    <source>
        <dbReference type="EMBL" id="GFA99297.1"/>
    </source>
</evidence>
<feature type="region of interest" description="Disordered" evidence="1">
    <location>
        <begin position="103"/>
        <end position="150"/>
    </location>
</feature>
<proteinExistence type="predicted"/>